<accession>A0ABU8MXZ5</accession>
<protein>
    <submittedName>
        <fullName evidence="2">Methyltransferase domain-containing protein</fullName>
    </submittedName>
</protein>
<dbReference type="SUPFAM" id="SSF53335">
    <property type="entry name" value="S-adenosyl-L-methionine-dependent methyltransferases"/>
    <property type="match status" value="1"/>
</dbReference>
<comment type="caution">
    <text evidence="2">The sequence shown here is derived from an EMBL/GenBank/DDBJ whole genome shotgun (WGS) entry which is preliminary data.</text>
</comment>
<reference evidence="2 3" key="1">
    <citation type="submission" date="2024-03" db="EMBL/GenBank/DDBJ databases">
        <title>Actinomycetospora sp. OC33-EN08, a novel actinomycete isolated from wild orchid (Aerides multiflora).</title>
        <authorList>
            <person name="Suriyachadkun C."/>
        </authorList>
    </citation>
    <scope>NUCLEOTIDE SEQUENCE [LARGE SCALE GENOMIC DNA]</scope>
    <source>
        <strain evidence="2 3">OC33-EN08</strain>
    </source>
</reference>
<sequence>MPTDASGNITVVADTARTSGFSFTEPGFFDRSDPRDDAVFYRPPRLVQHIDDAAVAAVGAYYDEVGADGDVLDLMSSWVSHLSTPPRHLTVLGMNHAELAANTWAHERVVHDLNTDPRLPFADASFDTVVSTVSVDYLTQPVAVFTDVARVLRPGGRFAITFSNRCFPTKAVRGWLATDDAGHVRIVQDYLVASGAFDEPVAEQRPSAGDPVFAVCAARR</sequence>
<name>A0ABU8MXZ5_9PSEU</name>
<dbReference type="GO" id="GO:0008168">
    <property type="term" value="F:methyltransferase activity"/>
    <property type="evidence" value="ECO:0007669"/>
    <property type="project" value="UniProtKB-KW"/>
</dbReference>
<keyword evidence="2" id="KW-0489">Methyltransferase</keyword>
<dbReference type="CDD" id="cd02440">
    <property type="entry name" value="AdoMet_MTases"/>
    <property type="match status" value="1"/>
</dbReference>
<dbReference type="GO" id="GO:0032259">
    <property type="term" value="P:methylation"/>
    <property type="evidence" value="ECO:0007669"/>
    <property type="project" value="UniProtKB-KW"/>
</dbReference>
<organism evidence="2 3">
    <name type="scientific">Actinomycetospora aurantiaca</name>
    <dbReference type="NCBI Taxonomy" id="3129233"/>
    <lineage>
        <taxon>Bacteria</taxon>
        <taxon>Bacillati</taxon>
        <taxon>Actinomycetota</taxon>
        <taxon>Actinomycetes</taxon>
        <taxon>Pseudonocardiales</taxon>
        <taxon>Pseudonocardiaceae</taxon>
        <taxon>Actinomycetospora</taxon>
    </lineage>
</organism>
<dbReference type="Pfam" id="PF08241">
    <property type="entry name" value="Methyltransf_11"/>
    <property type="match status" value="1"/>
</dbReference>
<dbReference type="InterPro" id="IPR029063">
    <property type="entry name" value="SAM-dependent_MTases_sf"/>
</dbReference>
<dbReference type="InterPro" id="IPR013216">
    <property type="entry name" value="Methyltransf_11"/>
</dbReference>
<evidence type="ECO:0000259" key="1">
    <source>
        <dbReference type="Pfam" id="PF08241"/>
    </source>
</evidence>
<dbReference type="Gene3D" id="3.40.50.150">
    <property type="entry name" value="Vaccinia Virus protein VP39"/>
    <property type="match status" value="1"/>
</dbReference>
<dbReference type="Proteomes" id="UP001385809">
    <property type="component" value="Unassembled WGS sequence"/>
</dbReference>
<dbReference type="EMBL" id="JBBEGN010000021">
    <property type="protein sequence ID" value="MEJ2871298.1"/>
    <property type="molecule type" value="Genomic_DNA"/>
</dbReference>
<evidence type="ECO:0000313" key="3">
    <source>
        <dbReference type="Proteomes" id="UP001385809"/>
    </source>
</evidence>
<dbReference type="PANTHER" id="PTHR43036:SF2">
    <property type="entry name" value="OS04G0481300 PROTEIN"/>
    <property type="match status" value="1"/>
</dbReference>
<dbReference type="RefSeq" id="WP_337697867.1">
    <property type="nucleotide sequence ID" value="NZ_JBBEGN010000021.1"/>
</dbReference>
<evidence type="ECO:0000313" key="2">
    <source>
        <dbReference type="EMBL" id="MEJ2871298.1"/>
    </source>
</evidence>
<dbReference type="PANTHER" id="PTHR43036">
    <property type="entry name" value="OSJNBB0011N17.9 PROTEIN"/>
    <property type="match status" value="1"/>
</dbReference>
<keyword evidence="2" id="KW-0808">Transferase</keyword>
<proteinExistence type="predicted"/>
<gene>
    <name evidence="2" type="ORF">WCD74_26310</name>
</gene>
<keyword evidence="3" id="KW-1185">Reference proteome</keyword>
<feature type="domain" description="Methyltransferase type 11" evidence="1">
    <location>
        <begin position="109"/>
        <end position="160"/>
    </location>
</feature>